<feature type="compositionally biased region" description="Basic and acidic residues" evidence="1">
    <location>
        <begin position="54"/>
        <end position="75"/>
    </location>
</feature>
<reference evidence="2 3" key="1">
    <citation type="submission" date="2019-05" db="EMBL/GenBank/DDBJ databases">
        <title>Another draft genome of Portunus trituberculatus and its Hox gene families provides insights of decapod evolution.</title>
        <authorList>
            <person name="Jeong J.-H."/>
            <person name="Song I."/>
            <person name="Kim S."/>
            <person name="Choi T."/>
            <person name="Kim D."/>
            <person name="Ryu S."/>
            <person name="Kim W."/>
        </authorList>
    </citation>
    <scope>NUCLEOTIDE SEQUENCE [LARGE SCALE GENOMIC DNA]</scope>
    <source>
        <tissue evidence="2">Muscle</tissue>
    </source>
</reference>
<accession>A0A5B7JIM7</accession>
<evidence type="ECO:0000313" key="3">
    <source>
        <dbReference type="Proteomes" id="UP000324222"/>
    </source>
</evidence>
<evidence type="ECO:0000313" key="2">
    <source>
        <dbReference type="EMBL" id="MPC94415.1"/>
    </source>
</evidence>
<dbReference type="AlphaFoldDB" id="A0A5B7JIM7"/>
<protein>
    <submittedName>
        <fullName evidence="2">Uncharacterized protein</fullName>
    </submittedName>
</protein>
<organism evidence="2 3">
    <name type="scientific">Portunus trituberculatus</name>
    <name type="common">Swimming crab</name>
    <name type="synonym">Neptunus trituberculatus</name>
    <dbReference type="NCBI Taxonomy" id="210409"/>
    <lineage>
        <taxon>Eukaryota</taxon>
        <taxon>Metazoa</taxon>
        <taxon>Ecdysozoa</taxon>
        <taxon>Arthropoda</taxon>
        <taxon>Crustacea</taxon>
        <taxon>Multicrustacea</taxon>
        <taxon>Malacostraca</taxon>
        <taxon>Eumalacostraca</taxon>
        <taxon>Eucarida</taxon>
        <taxon>Decapoda</taxon>
        <taxon>Pleocyemata</taxon>
        <taxon>Brachyura</taxon>
        <taxon>Eubrachyura</taxon>
        <taxon>Portunoidea</taxon>
        <taxon>Portunidae</taxon>
        <taxon>Portuninae</taxon>
        <taxon>Portunus</taxon>
    </lineage>
</organism>
<evidence type="ECO:0000256" key="1">
    <source>
        <dbReference type="SAM" id="MobiDB-lite"/>
    </source>
</evidence>
<comment type="caution">
    <text evidence="2">The sequence shown here is derived from an EMBL/GenBank/DDBJ whole genome shotgun (WGS) entry which is preliminary data.</text>
</comment>
<feature type="compositionally biased region" description="Basic and acidic residues" evidence="1">
    <location>
        <begin position="35"/>
        <end position="46"/>
    </location>
</feature>
<dbReference type="Proteomes" id="UP000324222">
    <property type="component" value="Unassembled WGS sequence"/>
</dbReference>
<feature type="region of interest" description="Disordered" evidence="1">
    <location>
        <begin position="1"/>
        <end position="84"/>
    </location>
</feature>
<sequence>MTGGEGCDGDGVKEGRKEGTKKRKRYRVSKTTKGAGREEKTDEMKVKGCNGDGGDTKHKDTQTDTQTDRRGDSNAKRGGKGNMK</sequence>
<proteinExistence type="predicted"/>
<feature type="compositionally biased region" description="Basic residues" evidence="1">
    <location>
        <begin position="19"/>
        <end position="30"/>
    </location>
</feature>
<name>A0A5B7JIM7_PORTR</name>
<dbReference type="EMBL" id="VSRR010098449">
    <property type="protein sequence ID" value="MPC94415.1"/>
    <property type="molecule type" value="Genomic_DNA"/>
</dbReference>
<gene>
    <name evidence="2" type="ORF">E2C01_089583</name>
</gene>
<keyword evidence="3" id="KW-1185">Reference proteome</keyword>